<dbReference type="Proteomes" id="UP000288812">
    <property type="component" value="Unassembled WGS sequence"/>
</dbReference>
<keyword evidence="4 8" id="KW-1133">Transmembrane helix</keyword>
<dbReference type="RefSeq" id="WP_127724166.1">
    <property type="nucleotide sequence ID" value="NZ_RLIH01000004.1"/>
</dbReference>
<dbReference type="InterPro" id="IPR003810">
    <property type="entry name" value="Mntp/YtaF"/>
</dbReference>
<dbReference type="Pfam" id="PF02659">
    <property type="entry name" value="Mntp"/>
    <property type="match status" value="1"/>
</dbReference>
<evidence type="ECO:0000256" key="1">
    <source>
        <dbReference type="ARBA" id="ARBA00022448"/>
    </source>
</evidence>
<keyword evidence="10" id="KW-1185">Reference proteome</keyword>
<dbReference type="GO" id="GO:0005886">
    <property type="term" value="C:plasma membrane"/>
    <property type="evidence" value="ECO:0007669"/>
    <property type="project" value="UniProtKB-SubCell"/>
</dbReference>
<dbReference type="AlphaFoldDB" id="A0A437S859"/>
<feature type="transmembrane region" description="Helical" evidence="8">
    <location>
        <begin position="44"/>
        <end position="62"/>
    </location>
</feature>
<reference evidence="9 10" key="1">
    <citation type="submission" date="2018-11" db="EMBL/GenBank/DDBJ databases">
        <title>Genome sequencing and assembly of Anaerosphaera sp. nov., GS7-6-2.</title>
        <authorList>
            <person name="Rettenmaier R."/>
            <person name="Liebl W."/>
            <person name="Zverlov V."/>
        </authorList>
    </citation>
    <scope>NUCLEOTIDE SEQUENCE [LARGE SCALE GENOMIC DNA]</scope>
    <source>
        <strain evidence="9 10">GS7-6-2</strain>
    </source>
</reference>
<keyword evidence="3 8" id="KW-0812">Transmembrane</keyword>
<keyword evidence="1 8" id="KW-0813">Transport</keyword>
<comment type="similarity">
    <text evidence="8">Belongs to the MntP (TC 9.B.29) family.</text>
</comment>
<gene>
    <name evidence="8" type="primary">mntP</name>
    <name evidence="9" type="ORF">EF514_04250</name>
</gene>
<evidence type="ECO:0000256" key="6">
    <source>
        <dbReference type="ARBA" id="ARBA00023136"/>
    </source>
</evidence>
<comment type="subcellular location">
    <subcellularLocation>
        <location evidence="8">Cell membrane</location>
        <topology evidence="8">Multi-pass membrane protein</topology>
    </subcellularLocation>
</comment>
<proteinExistence type="inferred from homology"/>
<dbReference type="HAMAP" id="MF_01521">
    <property type="entry name" value="MntP_pump"/>
    <property type="match status" value="1"/>
</dbReference>
<organism evidence="9 10">
    <name type="scientific">Anaerosphaera multitolerans</name>
    <dbReference type="NCBI Taxonomy" id="2487351"/>
    <lineage>
        <taxon>Bacteria</taxon>
        <taxon>Bacillati</taxon>
        <taxon>Bacillota</taxon>
        <taxon>Tissierellia</taxon>
        <taxon>Tissierellales</taxon>
        <taxon>Peptoniphilaceae</taxon>
        <taxon>Anaerosphaera</taxon>
    </lineage>
</organism>
<evidence type="ECO:0000256" key="3">
    <source>
        <dbReference type="ARBA" id="ARBA00022692"/>
    </source>
</evidence>
<feature type="transmembrane region" description="Helical" evidence="8">
    <location>
        <begin position="135"/>
        <end position="157"/>
    </location>
</feature>
<sequence length="188" mass="20544">MENLLSVSLIGLGLSMDAFAASVCKGLSLQRRDFKKSVKAGTYFGLFQGLMPVIGFLLANNFANEIKDIDHWVAFILLGVIGLNMIKESFDKDCPIDCDFNFKSMVTIAIATSIDALAIGVTFAFLNVKIIQSSLLIGIITFFISILGVELGNIFGIRYKQKAEFAGGIILILMGTKILFEHLNLLPL</sequence>
<dbReference type="PANTHER" id="PTHR35529:SF1">
    <property type="entry name" value="MANGANESE EFFLUX PUMP MNTP-RELATED"/>
    <property type="match status" value="1"/>
</dbReference>
<comment type="function">
    <text evidence="8">Probably functions as a manganese efflux pump.</text>
</comment>
<feature type="transmembrane region" description="Helical" evidence="8">
    <location>
        <begin position="106"/>
        <end position="128"/>
    </location>
</feature>
<accession>A0A437S859</accession>
<dbReference type="GO" id="GO:0005384">
    <property type="term" value="F:manganese ion transmembrane transporter activity"/>
    <property type="evidence" value="ECO:0007669"/>
    <property type="project" value="UniProtKB-UniRule"/>
</dbReference>
<keyword evidence="2 8" id="KW-1003">Cell membrane</keyword>
<dbReference type="EMBL" id="RLIH01000004">
    <property type="protein sequence ID" value="RVU55108.1"/>
    <property type="molecule type" value="Genomic_DNA"/>
</dbReference>
<protein>
    <recommendedName>
        <fullName evidence="8">Putative manganese efflux pump MntP</fullName>
    </recommendedName>
</protein>
<keyword evidence="5 8" id="KW-0406">Ion transport</keyword>
<evidence type="ECO:0000313" key="9">
    <source>
        <dbReference type="EMBL" id="RVU55108.1"/>
    </source>
</evidence>
<comment type="caution">
    <text evidence="9">The sequence shown here is derived from an EMBL/GenBank/DDBJ whole genome shotgun (WGS) entry which is preliminary data.</text>
</comment>
<feature type="transmembrane region" description="Helical" evidence="8">
    <location>
        <begin position="163"/>
        <end position="180"/>
    </location>
</feature>
<name>A0A437S859_9FIRM</name>
<keyword evidence="6 8" id="KW-0472">Membrane</keyword>
<keyword evidence="7 8" id="KW-0464">Manganese</keyword>
<dbReference type="OrthoDB" id="9811590at2"/>
<evidence type="ECO:0000256" key="2">
    <source>
        <dbReference type="ARBA" id="ARBA00022475"/>
    </source>
</evidence>
<evidence type="ECO:0000256" key="7">
    <source>
        <dbReference type="ARBA" id="ARBA00023211"/>
    </source>
</evidence>
<evidence type="ECO:0000256" key="8">
    <source>
        <dbReference type="HAMAP-Rule" id="MF_01521"/>
    </source>
</evidence>
<dbReference type="PANTHER" id="PTHR35529">
    <property type="entry name" value="MANGANESE EFFLUX PUMP MNTP-RELATED"/>
    <property type="match status" value="1"/>
</dbReference>
<evidence type="ECO:0000313" key="10">
    <source>
        <dbReference type="Proteomes" id="UP000288812"/>
    </source>
</evidence>
<dbReference type="InterPro" id="IPR022929">
    <property type="entry name" value="Put_MntP"/>
</dbReference>
<evidence type="ECO:0000256" key="4">
    <source>
        <dbReference type="ARBA" id="ARBA00022989"/>
    </source>
</evidence>
<evidence type="ECO:0000256" key="5">
    <source>
        <dbReference type="ARBA" id="ARBA00023065"/>
    </source>
</evidence>
<feature type="transmembrane region" description="Helical" evidence="8">
    <location>
        <begin position="69"/>
        <end position="86"/>
    </location>
</feature>